<name>A0A0A9AAW5_ARUDO</name>
<dbReference type="EMBL" id="GBRH01253703">
    <property type="protein sequence ID" value="JAD44192.1"/>
    <property type="molecule type" value="Transcribed_RNA"/>
</dbReference>
<reference evidence="1" key="2">
    <citation type="journal article" date="2015" name="Data Brief">
        <title>Shoot transcriptome of the giant reed, Arundo donax.</title>
        <authorList>
            <person name="Barrero R.A."/>
            <person name="Guerrero F.D."/>
            <person name="Moolhuijzen P."/>
            <person name="Goolsby J.A."/>
            <person name="Tidwell J."/>
            <person name="Bellgard S.E."/>
            <person name="Bellgard M.I."/>
        </authorList>
    </citation>
    <scope>NUCLEOTIDE SEQUENCE</scope>
    <source>
        <tissue evidence="1">Shoot tissue taken approximately 20 cm above the soil surface</tissue>
    </source>
</reference>
<evidence type="ECO:0000313" key="1">
    <source>
        <dbReference type="EMBL" id="JAD44192.1"/>
    </source>
</evidence>
<proteinExistence type="predicted"/>
<accession>A0A0A9AAW5</accession>
<protein>
    <submittedName>
        <fullName evidence="1">Uncharacterized protein</fullName>
    </submittedName>
</protein>
<reference evidence="1" key="1">
    <citation type="submission" date="2014-09" db="EMBL/GenBank/DDBJ databases">
        <authorList>
            <person name="Magalhaes I.L.F."/>
            <person name="Oliveira U."/>
            <person name="Santos F.R."/>
            <person name="Vidigal T.H.D.A."/>
            <person name="Brescovit A.D."/>
            <person name="Santos A.J."/>
        </authorList>
    </citation>
    <scope>NUCLEOTIDE SEQUENCE</scope>
    <source>
        <tissue evidence="1">Shoot tissue taken approximately 20 cm above the soil surface</tissue>
    </source>
</reference>
<sequence length="49" mass="5336">MITDNPASPLSQFTKVCMKSGFQTQNFSRGPVKLIAPCAFIFLTSDPSI</sequence>
<organism evidence="1">
    <name type="scientific">Arundo donax</name>
    <name type="common">Giant reed</name>
    <name type="synonym">Donax arundinaceus</name>
    <dbReference type="NCBI Taxonomy" id="35708"/>
    <lineage>
        <taxon>Eukaryota</taxon>
        <taxon>Viridiplantae</taxon>
        <taxon>Streptophyta</taxon>
        <taxon>Embryophyta</taxon>
        <taxon>Tracheophyta</taxon>
        <taxon>Spermatophyta</taxon>
        <taxon>Magnoliopsida</taxon>
        <taxon>Liliopsida</taxon>
        <taxon>Poales</taxon>
        <taxon>Poaceae</taxon>
        <taxon>PACMAD clade</taxon>
        <taxon>Arundinoideae</taxon>
        <taxon>Arundineae</taxon>
        <taxon>Arundo</taxon>
    </lineage>
</organism>
<dbReference type="AlphaFoldDB" id="A0A0A9AAW5"/>